<dbReference type="AlphaFoldDB" id="A0A7R7ELH8"/>
<evidence type="ECO:0000313" key="2">
    <source>
        <dbReference type="Proteomes" id="UP000595897"/>
    </source>
</evidence>
<dbReference type="KEGG" id="ahb:bsdtb5_22530"/>
<sequence>MHIVKKLDESDIYRLLHSFDGISRTAGMLNSICSQLLNDDYITTSNPMSYIHGKSDHSFAVLDDLCEKYSLMKFKD</sequence>
<organism evidence="1 2">
    <name type="scientific">Anaeromicropila herbilytica</name>
    <dbReference type="NCBI Taxonomy" id="2785025"/>
    <lineage>
        <taxon>Bacteria</taxon>
        <taxon>Bacillati</taxon>
        <taxon>Bacillota</taxon>
        <taxon>Clostridia</taxon>
        <taxon>Lachnospirales</taxon>
        <taxon>Lachnospiraceae</taxon>
        <taxon>Anaeromicropila</taxon>
    </lineage>
</organism>
<dbReference type="Proteomes" id="UP000595897">
    <property type="component" value="Chromosome"/>
</dbReference>
<gene>
    <name evidence="1" type="ORF">bsdtb5_22530</name>
</gene>
<proteinExistence type="predicted"/>
<dbReference type="EMBL" id="AP024169">
    <property type="protein sequence ID" value="BCN30958.1"/>
    <property type="molecule type" value="Genomic_DNA"/>
</dbReference>
<keyword evidence="2" id="KW-1185">Reference proteome</keyword>
<protein>
    <submittedName>
        <fullName evidence="1">Uncharacterized protein</fullName>
    </submittedName>
</protein>
<evidence type="ECO:0000313" key="1">
    <source>
        <dbReference type="EMBL" id="BCN30958.1"/>
    </source>
</evidence>
<name>A0A7R7ELH8_9FIRM</name>
<reference evidence="1 2" key="1">
    <citation type="submission" date="2020-11" db="EMBL/GenBank/DDBJ databases">
        <title>Draft genome sequencing of a Lachnospiraceae strain isolated from anoxic soil subjected to BSD treatment.</title>
        <authorList>
            <person name="Uek A."/>
            <person name="Tonouchi A."/>
        </authorList>
    </citation>
    <scope>NUCLEOTIDE SEQUENCE [LARGE SCALE GENOMIC DNA]</scope>
    <source>
        <strain evidence="1 2">TB5</strain>
    </source>
</reference>
<accession>A0A7R7ELH8</accession>